<feature type="transmembrane region" description="Helical" evidence="1">
    <location>
        <begin position="42"/>
        <end position="63"/>
    </location>
</feature>
<feature type="transmembrane region" description="Helical" evidence="1">
    <location>
        <begin position="6"/>
        <end position="30"/>
    </location>
</feature>
<protein>
    <recommendedName>
        <fullName evidence="4">DUF3784 domain-containing protein</fullName>
    </recommendedName>
</protein>
<proteinExistence type="predicted"/>
<dbReference type="InterPro" id="IPR017259">
    <property type="entry name" value="UCP037672"/>
</dbReference>
<evidence type="ECO:0008006" key="4">
    <source>
        <dbReference type="Google" id="ProtNLM"/>
    </source>
</evidence>
<accession>A0A327ZW30</accession>
<evidence type="ECO:0000256" key="1">
    <source>
        <dbReference type="SAM" id="Phobius"/>
    </source>
</evidence>
<organism evidence="2 3">
    <name type="scientific">Macrococcus epidermidis</name>
    <dbReference type="NCBI Taxonomy" id="1902580"/>
    <lineage>
        <taxon>Bacteria</taxon>
        <taxon>Bacillati</taxon>
        <taxon>Bacillota</taxon>
        <taxon>Bacilli</taxon>
        <taxon>Bacillales</taxon>
        <taxon>Staphylococcaceae</taxon>
        <taxon>Macrococcus</taxon>
    </lineage>
</organism>
<sequence length="96" mass="11283">MIFIILLFALIGIYMLTGRGGFLIAGYNFMPEAEKAKYNEKRLCQFVGIYMIFTSIFVIFLEYNILQEHITIIIFLCITIAFIIFLNTSRIFKHRN</sequence>
<feature type="transmembrane region" description="Helical" evidence="1">
    <location>
        <begin position="69"/>
        <end position="86"/>
    </location>
</feature>
<name>A0A327ZW30_9STAP</name>
<reference evidence="2 3" key="1">
    <citation type="journal article" date="2018" name="Front. Microbiol.">
        <title>Description and Comparative Genomics of Macrococcus caseolyticus subsp. hominis subsp. nov., Macrococcus goetzii sp. nov., Macrococcus epidermidis sp. nov., and Macrococcus bohemicus sp. nov., Novel Macrococci From Human Clinical Material With Virulence Potential and Suspected Uptake of Foreign DNA by Natural Transformation.</title>
        <authorList>
            <person name="Maslanova I."/>
            <person name="Wertheimer Z."/>
            <person name="Sedlacek I."/>
            <person name="Svec P."/>
            <person name="Indrakova A."/>
            <person name="Kovarovic V."/>
            <person name="Schumann P."/>
            <person name="Sproer C."/>
            <person name="Kralova S."/>
            <person name="Sedo O."/>
            <person name="Kristofova L."/>
            <person name="Vrbovska V."/>
            <person name="Fuzik T."/>
            <person name="Petras P."/>
            <person name="Zdrahal Z."/>
            <person name="Ruzickova V."/>
            <person name="Doskar J."/>
            <person name="Pantucek R."/>
        </authorList>
    </citation>
    <scope>NUCLEOTIDE SEQUENCE [LARGE SCALE GENOMIC DNA]</scope>
    <source>
        <strain evidence="2 3">01/688</strain>
    </source>
</reference>
<keyword evidence="1" id="KW-0472">Membrane</keyword>
<comment type="caution">
    <text evidence="2">The sequence shown here is derived from an EMBL/GenBank/DDBJ whole genome shotgun (WGS) entry which is preliminary data.</text>
</comment>
<dbReference type="EMBL" id="PZJH01000001">
    <property type="protein sequence ID" value="RAK46442.1"/>
    <property type="molecule type" value="Genomic_DNA"/>
</dbReference>
<keyword evidence="1" id="KW-0812">Transmembrane</keyword>
<dbReference type="Pfam" id="PF12650">
    <property type="entry name" value="DUF3784"/>
    <property type="match status" value="1"/>
</dbReference>
<dbReference type="RefSeq" id="WP_111714566.1">
    <property type="nucleotide sequence ID" value="NZ_JBHSSR010000001.1"/>
</dbReference>
<evidence type="ECO:0000313" key="3">
    <source>
        <dbReference type="Proteomes" id="UP000249808"/>
    </source>
</evidence>
<keyword evidence="3" id="KW-1185">Reference proteome</keyword>
<dbReference type="AlphaFoldDB" id="A0A327ZW30"/>
<keyword evidence="1" id="KW-1133">Transmembrane helix</keyword>
<evidence type="ECO:0000313" key="2">
    <source>
        <dbReference type="EMBL" id="RAK46442.1"/>
    </source>
</evidence>
<gene>
    <name evidence="2" type="ORF">BHU61_03025</name>
</gene>
<dbReference type="Proteomes" id="UP000249808">
    <property type="component" value="Unassembled WGS sequence"/>
</dbReference>